<name>A0A4P6KY16_9BURK</name>
<evidence type="ECO:0000313" key="2">
    <source>
        <dbReference type="EMBL" id="QBE63817.1"/>
    </source>
</evidence>
<protein>
    <submittedName>
        <fullName evidence="2">Uncharacterized protein</fullName>
    </submittedName>
</protein>
<dbReference type="KEGG" id="plue:EWM63_13170"/>
<dbReference type="Proteomes" id="UP000290637">
    <property type="component" value="Chromosome"/>
</dbReference>
<feature type="compositionally biased region" description="Polar residues" evidence="1">
    <location>
        <begin position="1"/>
        <end position="10"/>
    </location>
</feature>
<evidence type="ECO:0000313" key="3">
    <source>
        <dbReference type="Proteomes" id="UP000290637"/>
    </source>
</evidence>
<reference evidence="2 3" key="1">
    <citation type="submission" date="2019-02" db="EMBL/GenBank/DDBJ databases">
        <title>Draft Genome Sequences of Six Type Strains of the Genus Massilia.</title>
        <authorList>
            <person name="Miess H."/>
            <person name="Frediansyhah A."/>
            <person name="Gross H."/>
        </authorList>
    </citation>
    <scope>NUCLEOTIDE SEQUENCE [LARGE SCALE GENOMIC DNA]</scope>
    <source>
        <strain evidence="2 3">DSM 17473</strain>
    </source>
</reference>
<evidence type="ECO:0000256" key="1">
    <source>
        <dbReference type="SAM" id="MobiDB-lite"/>
    </source>
</evidence>
<proteinExistence type="predicted"/>
<keyword evidence="3" id="KW-1185">Reference proteome</keyword>
<feature type="region of interest" description="Disordered" evidence="1">
    <location>
        <begin position="1"/>
        <end position="46"/>
    </location>
</feature>
<dbReference type="AlphaFoldDB" id="A0A4P6KY16"/>
<dbReference type="EMBL" id="CP035913">
    <property type="protein sequence ID" value="QBE63817.1"/>
    <property type="molecule type" value="Genomic_DNA"/>
</dbReference>
<gene>
    <name evidence="2" type="ORF">EWM63_13170</name>
</gene>
<dbReference type="RefSeq" id="WP_130186938.1">
    <property type="nucleotide sequence ID" value="NZ_CP035913.1"/>
</dbReference>
<accession>A0A4P6KY16</accession>
<organism evidence="2 3">
    <name type="scientific">Pseudoduganella lutea</name>
    <dbReference type="NCBI Taxonomy" id="321985"/>
    <lineage>
        <taxon>Bacteria</taxon>
        <taxon>Pseudomonadati</taxon>
        <taxon>Pseudomonadota</taxon>
        <taxon>Betaproteobacteria</taxon>
        <taxon>Burkholderiales</taxon>
        <taxon>Oxalobacteraceae</taxon>
        <taxon>Telluria group</taxon>
        <taxon>Pseudoduganella</taxon>
    </lineage>
</organism>
<sequence length="63" mass="6956">MKNNALTQQESAEEAVAPTWEASSTALRDKPLADVPEPDSPAAEPKRTVVRELHRMFALIAIR</sequence>